<accession>A0ACC2XQ77</accession>
<evidence type="ECO:0000313" key="2">
    <source>
        <dbReference type="Proteomes" id="UP001243375"/>
    </source>
</evidence>
<dbReference type="Proteomes" id="UP001243375">
    <property type="component" value="Unassembled WGS sequence"/>
</dbReference>
<protein>
    <submittedName>
        <fullName evidence="1">Uncharacterized protein</fullName>
    </submittedName>
</protein>
<gene>
    <name evidence="1" type="ORF">QFC22_000482</name>
</gene>
<comment type="caution">
    <text evidence="1">The sequence shown here is derived from an EMBL/GenBank/DDBJ whole genome shotgun (WGS) entry which is preliminary data.</text>
</comment>
<dbReference type="EMBL" id="JASBWU010000001">
    <property type="protein sequence ID" value="KAJ9125521.1"/>
    <property type="molecule type" value="Genomic_DNA"/>
</dbReference>
<name>A0ACC2XQ77_9TREE</name>
<evidence type="ECO:0000313" key="1">
    <source>
        <dbReference type="EMBL" id="KAJ9125521.1"/>
    </source>
</evidence>
<keyword evidence="2" id="KW-1185">Reference proteome</keyword>
<sequence>MTLRDKALEYEEAGRNDVAFVLMARAATIIIQKLPTHPEYTKIYSQQDKARLSKTGDQYLKYLAALRDKVAEDIARWTAAAQVPPCTPPPAQVQRSEASRDRDRHRRQESGSSSLQAAMQQLRVEDTRMSASPRPLRTSESHIFEYPKMPDARDYTPKITYQPPSSNSSHRQTSHEPYGEYDSGTPLPPVPHRPTEYNRLQPRPSGVSTLAYPAPQQYQRSLSTTPSPVPSDQSAREHPTNNDTPSRTDPMTRRQTGRLLSMRVPSQLITKFLNIAQKNTSQRVETLGLLLGTEHMQYGSIPQLVVEVLLIPKQTGTSDTCAMLNEEDVLAVSLERGLDCLGWVSLGNLFASSRSWWLTLLE</sequence>
<reference evidence="1" key="1">
    <citation type="submission" date="2023-04" db="EMBL/GenBank/DDBJ databases">
        <title>Draft Genome sequencing of Naganishia species isolated from polar environments using Oxford Nanopore Technology.</title>
        <authorList>
            <person name="Leo P."/>
            <person name="Venkateswaran K."/>
        </authorList>
    </citation>
    <scope>NUCLEOTIDE SEQUENCE</scope>
    <source>
        <strain evidence="1">MNA-CCFEE 5425</strain>
    </source>
</reference>
<organism evidence="1 2">
    <name type="scientific">Naganishia vaughanmartiniae</name>
    <dbReference type="NCBI Taxonomy" id="1424756"/>
    <lineage>
        <taxon>Eukaryota</taxon>
        <taxon>Fungi</taxon>
        <taxon>Dikarya</taxon>
        <taxon>Basidiomycota</taxon>
        <taxon>Agaricomycotina</taxon>
        <taxon>Tremellomycetes</taxon>
        <taxon>Filobasidiales</taxon>
        <taxon>Filobasidiaceae</taxon>
        <taxon>Naganishia</taxon>
    </lineage>
</organism>
<proteinExistence type="predicted"/>